<gene>
    <name evidence="2" type="ORF">AKO1_008884</name>
</gene>
<feature type="transmembrane region" description="Helical" evidence="1">
    <location>
        <begin position="27"/>
        <end position="48"/>
    </location>
</feature>
<accession>A0AAW2ZDT7</accession>
<protein>
    <submittedName>
        <fullName evidence="2">Uncharacterized protein</fullName>
    </submittedName>
</protein>
<comment type="caution">
    <text evidence="2">The sequence shown here is derived from an EMBL/GenBank/DDBJ whole genome shotgun (WGS) entry which is preliminary data.</text>
</comment>
<dbReference type="EMBL" id="JAOPGA020001391">
    <property type="protein sequence ID" value="KAL0487968.1"/>
    <property type="molecule type" value="Genomic_DNA"/>
</dbReference>
<organism evidence="2 3">
    <name type="scientific">Acrasis kona</name>
    <dbReference type="NCBI Taxonomy" id="1008807"/>
    <lineage>
        <taxon>Eukaryota</taxon>
        <taxon>Discoba</taxon>
        <taxon>Heterolobosea</taxon>
        <taxon>Tetramitia</taxon>
        <taxon>Eutetramitia</taxon>
        <taxon>Acrasidae</taxon>
        <taxon>Acrasis</taxon>
    </lineage>
</organism>
<sequence length="222" mass="25314">MHIMYVLRNILDTKTIYAANQFRNIPYFVGMIFLLLNGEGGGILTSLVTGRPSSFLLEDYKFASILLAWTSWYILSESLRAKIYNLFFTHPTSLLFVLPNEFRRALSLCSGVVAFHLLFKSHSFSPWFLAGLSTTFGGQFVFPILERRLLQFHTQSPHKKNALRDPSRALIVPFLCSAFYNYSLLHPGLISPERAQFVVVAVFLTMPILGYIKPPVDKKKKD</sequence>
<dbReference type="Proteomes" id="UP001431209">
    <property type="component" value="Unassembled WGS sequence"/>
</dbReference>
<evidence type="ECO:0000256" key="1">
    <source>
        <dbReference type="SAM" id="Phobius"/>
    </source>
</evidence>
<feature type="transmembrane region" description="Helical" evidence="1">
    <location>
        <begin position="166"/>
        <end position="183"/>
    </location>
</feature>
<keyword evidence="1" id="KW-0472">Membrane</keyword>
<keyword evidence="3" id="KW-1185">Reference proteome</keyword>
<evidence type="ECO:0000313" key="3">
    <source>
        <dbReference type="Proteomes" id="UP001431209"/>
    </source>
</evidence>
<feature type="transmembrane region" description="Helical" evidence="1">
    <location>
        <begin position="195"/>
        <end position="212"/>
    </location>
</feature>
<evidence type="ECO:0000313" key="2">
    <source>
        <dbReference type="EMBL" id="KAL0487968.1"/>
    </source>
</evidence>
<proteinExistence type="predicted"/>
<keyword evidence="1" id="KW-0812">Transmembrane</keyword>
<reference evidence="2 3" key="1">
    <citation type="submission" date="2024-03" db="EMBL/GenBank/DDBJ databases">
        <title>The Acrasis kona genome and developmental transcriptomes reveal deep origins of eukaryotic multicellular pathways.</title>
        <authorList>
            <person name="Sheikh S."/>
            <person name="Fu C.-J."/>
            <person name="Brown M.W."/>
            <person name="Baldauf S.L."/>
        </authorList>
    </citation>
    <scope>NUCLEOTIDE SEQUENCE [LARGE SCALE GENOMIC DNA]</scope>
    <source>
        <strain evidence="2 3">ATCC MYA-3509</strain>
    </source>
</reference>
<keyword evidence="1" id="KW-1133">Transmembrane helix</keyword>
<feature type="transmembrane region" description="Helical" evidence="1">
    <location>
        <begin position="127"/>
        <end position="145"/>
    </location>
</feature>
<name>A0AAW2ZDT7_9EUKA</name>
<dbReference type="AlphaFoldDB" id="A0AAW2ZDT7"/>